<reference evidence="10 11" key="1">
    <citation type="submission" date="2020-05" db="EMBL/GenBank/DDBJ databases">
        <title>Draft Genome Sequences of Sphingomonas sp. Isolated from the International Space Station.</title>
        <authorList>
            <person name="Bijlani S."/>
            <person name="Singh N.K."/>
            <person name="Mason C.E."/>
            <person name="Wang C.C."/>
            <person name="Venkateswaran K."/>
        </authorList>
    </citation>
    <scope>NUCLEOTIDE SEQUENCE [LARGE SCALE GENOMIC DNA]</scope>
    <source>
        <strain evidence="8 11">IIF7SW-B5</strain>
        <strain evidence="9">ISS-IIF7SWP</strain>
    </source>
</reference>
<evidence type="ECO:0000313" key="10">
    <source>
        <dbReference type="Proteomes" id="UP000531581"/>
    </source>
</evidence>
<dbReference type="Gene3D" id="1.10.10.10">
    <property type="entry name" value="Winged helix-like DNA-binding domain superfamily/Winged helix DNA-binding domain"/>
    <property type="match status" value="1"/>
</dbReference>
<comment type="caution">
    <text evidence="9">The sequence shown here is derived from an EMBL/GenBank/DDBJ whole genome shotgun (WGS) entry which is preliminary data.</text>
</comment>
<evidence type="ECO:0000313" key="8">
    <source>
        <dbReference type="EMBL" id="NNG51841.1"/>
    </source>
</evidence>
<proteinExistence type="inferred from homology"/>
<dbReference type="SUPFAM" id="SSF88946">
    <property type="entry name" value="Sigma2 domain of RNA polymerase sigma factors"/>
    <property type="match status" value="1"/>
</dbReference>
<dbReference type="InterPro" id="IPR014284">
    <property type="entry name" value="RNA_pol_sigma-70_dom"/>
</dbReference>
<dbReference type="PANTHER" id="PTHR43133:SF63">
    <property type="entry name" value="RNA POLYMERASE SIGMA FACTOR FECI-RELATED"/>
    <property type="match status" value="1"/>
</dbReference>
<dbReference type="InterPro" id="IPR036388">
    <property type="entry name" value="WH-like_DNA-bd_sf"/>
</dbReference>
<feature type="region of interest" description="Disordered" evidence="5">
    <location>
        <begin position="168"/>
        <end position="190"/>
    </location>
</feature>
<comment type="similarity">
    <text evidence="1">Belongs to the sigma-70 factor family. ECF subfamily.</text>
</comment>
<accession>A0A7Y7USI3</accession>
<dbReference type="AlphaFoldDB" id="A0A7Y7USI3"/>
<dbReference type="InterPro" id="IPR013325">
    <property type="entry name" value="RNA_pol_sigma_r2"/>
</dbReference>
<gene>
    <name evidence="8" type="ORF">HKX05_00540</name>
    <name evidence="9" type="ORF">HLV41_20130</name>
</gene>
<dbReference type="InterPro" id="IPR013249">
    <property type="entry name" value="RNA_pol_sigma70_r4_t2"/>
</dbReference>
<organism evidence="9 10">
    <name type="scientific">Sphingomonas sanguinis</name>
    <dbReference type="NCBI Taxonomy" id="33051"/>
    <lineage>
        <taxon>Bacteria</taxon>
        <taxon>Pseudomonadati</taxon>
        <taxon>Pseudomonadota</taxon>
        <taxon>Alphaproteobacteria</taxon>
        <taxon>Sphingomonadales</taxon>
        <taxon>Sphingomonadaceae</taxon>
        <taxon>Sphingomonas</taxon>
    </lineage>
</organism>
<dbReference type="EMBL" id="JABEOV010000002">
    <property type="protein sequence ID" value="NNG51841.1"/>
    <property type="molecule type" value="Genomic_DNA"/>
</dbReference>
<dbReference type="InterPro" id="IPR007627">
    <property type="entry name" value="RNA_pol_sigma70_r2"/>
</dbReference>
<dbReference type="GO" id="GO:0003677">
    <property type="term" value="F:DNA binding"/>
    <property type="evidence" value="ECO:0007669"/>
    <property type="project" value="InterPro"/>
</dbReference>
<dbReference type="Gene3D" id="1.10.1740.10">
    <property type="match status" value="1"/>
</dbReference>
<keyword evidence="4" id="KW-0804">Transcription</keyword>
<sequence>MPIIRPIDRWFVDEVMPHEASYLAFARRLTGSREDASDLVQEAYLRLFAADGWAGIVNPQAYVHRSIRHIVIDRLRRAKIVDFRQFVEADHVQLHDDVPDQFRVAAGKEALKRFSEVLSRLPDRCREVFVRRRVQEQSPAEIAEDLGVSVSTLEKRLARAIYLLTQEGVGSPSNDPDDGSELPDDIAWRG</sequence>
<dbReference type="NCBIfam" id="TIGR02937">
    <property type="entry name" value="sigma70-ECF"/>
    <property type="match status" value="1"/>
</dbReference>
<dbReference type="GO" id="GO:0016987">
    <property type="term" value="F:sigma factor activity"/>
    <property type="evidence" value="ECO:0007669"/>
    <property type="project" value="UniProtKB-KW"/>
</dbReference>
<feature type="compositionally biased region" description="Acidic residues" evidence="5">
    <location>
        <begin position="175"/>
        <end position="184"/>
    </location>
</feature>
<dbReference type="Proteomes" id="UP000557656">
    <property type="component" value="Unassembled WGS sequence"/>
</dbReference>
<dbReference type="InterPro" id="IPR013324">
    <property type="entry name" value="RNA_pol_sigma_r3/r4-like"/>
</dbReference>
<evidence type="ECO:0000313" key="9">
    <source>
        <dbReference type="EMBL" id="NVP33347.1"/>
    </source>
</evidence>
<protein>
    <submittedName>
        <fullName evidence="9">RNA polymerase sigma factor</fullName>
    </submittedName>
</protein>
<evidence type="ECO:0000256" key="4">
    <source>
        <dbReference type="ARBA" id="ARBA00023163"/>
    </source>
</evidence>
<dbReference type="PANTHER" id="PTHR43133">
    <property type="entry name" value="RNA POLYMERASE ECF-TYPE SIGMA FACTO"/>
    <property type="match status" value="1"/>
</dbReference>
<dbReference type="Proteomes" id="UP000531581">
    <property type="component" value="Unassembled WGS sequence"/>
</dbReference>
<feature type="domain" description="RNA polymerase sigma-70 region 2" evidence="6">
    <location>
        <begin position="20"/>
        <end position="79"/>
    </location>
</feature>
<keyword evidence="2" id="KW-0805">Transcription regulation</keyword>
<evidence type="ECO:0000259" key="7">
    <source>
        <dbReference type="Pfam" id="PF08281"/>
    </source>
</evidence>
<keyword evidence="3" id="KW-0731">Sigma factor</keyword>
<dbReference type="CDD" id="cd06171">
    <property type="entry name" value="Sigma70_r4"/>
    <property type="match status" value="1"/>
</dbReference>
<feature type="domain" description="RNA polymerase sigma factor 70 region 4 type 2" evidence="7">
    <location>
        <begin position="113"/>
        <end position="161"/>
    </location>
</feature>
<dbReference type="EMBL" id="JABYQV010000035">
    <property type="protein sequence ID" value="NVP33347.1"/>
    <property type="molecule type" value="Genomic_DNA"/>
</dbReference>
<dbReference type="SUPFAM" id="SSF88659">
    <property type="entry name" value="Sigma3 and sigma4 domains of RNA polymerase sigma factors"/>
    <property type="match status" value="1"/>
</dbReference>
<dbReference type="InterPro" id="IPR039425">
    <property type="entry name" value="RNA_pol_sigma-70-like"/>
</dbReference>
<dbReference type="RefSeq" id="WP_052814206.1">
    <property type="nucleotide sequence ID" value="NZ_JABEOV010000002.1"/>
</dbReference>
<dbReference type="Pfam" id="PF08281">
    <property type="entry name" value="Sigma70_r4_2"/>
    <property type="match status" value="1"/>
</dbReference>
<evidence type="ECO:0000256" key="2">
    <source>
        <dbReference type="ARBA" id="ARBA00023015"/>
    </source>
</evidence>
<evidence type="ECO:0000259" key="6">
    <source>
        <dbReference type="Pfam" id="PF04542"/>
    </source>
</evidence>
<keyword evidence="11" id="KW-1185">Reference proteome</keyword>
<dbReference type="Pfam" id="PF04542">
    <property type="entry name" value="Sigma70_r2"/>
    <property type="match status" value="1"/>
</dbReference>
<dbReference type="GO" id="GO:0006352">
    <property type="term" value="P:DNA-templated transcription initiation"/>
    <property type="evidence" value="ECO:0007669"/>
    <property type="project" value="InterPro"/>
</dbReference>
<evidence type="ECO:0000256" key="1">
    <source>
        <dbReference type="ARBA" id="ARBA00010641"/>
    </source>
</evidence>
<evidence type="ECO:0000256" key="3">
    <source>
        <dbReference type="ARBA" id="ARBA00023082"/>
    </source>
</evidence>
<name>A0A7Y7USI3_9SPHN</name>
<evidence type="ECO:0000313" key="11">
    <source>
        <dbReference type="Proteomes" id="UP000557656"/>
    </source>
</evidence>
<evidence type="ECO:0000256" key="5">
    <source>
        <dbReference type="SAM" id="MobiDB-lite"/>
    </source>
</evidence>